<dbReference type="GO" id="GO:0015666">
    <property type="term" value="F:restriction endodeoxyribonuclease activity"/>
    <property type="evidence" value="ECO:0007669"/>
    <property type="project" value="TreeGrafter"/>
</dbReference>
<name>A0A371K5K3_9GAMM</name>
<dbReference type="InterPro" id="IPR052906">
    <property type="entry name" value="Type_IV_Methyl-Rstrct_Enzyme"/>
</dbReference>
<dbReference type="GO" id="GO:0003677">
    <property type="term" value="F:DNA binding"/>
    <property type="evidence" value="ECO:0007669"/>
    <property type="project" value="InterPro"/>
</dbReference>
<dbReference type="PANTHER" id="PTHR30015">
    <property type="entry name" value="MRR RESTRICTION SYSTEM PROTEIN"/>
    <property type="match status" value="1"/>
</dbReference>
<dbReference type="GO" id="GO:0009307">
    <property type="term" value="P:DNA restriction-modification system"/>
    <property type="evidence" value="ECO:0007669"/>
    <property type="project" value="InterPro"/>
</dbReference>
<reference evidence="2 3" key="1">
    <citation type="submission" date="2018-08" db="EMBL/GenBank/DDBJ databases">
        <title>Lysobacter sp. zong2l5, whole genome shotgun sequence.</title>
        <authorList>
            <person name="Zhang X."/>
            <person name="Feng G."/>
            <person name="Zhu H."/>
        </authorList>
    </citation>
    <scope>NUCLEOTIDE SEQUENCE [LARGE SCALE GENOMIC DNA]</scope>
    <source>
        <strain evidence="3">zong2l5</strain>
    </source>
</reference>
<dbReference type="PANTHER" id="PTHR30015:SF7">
    <property type="entry name" value="TYPE IV METHYL-DIRECTED RESTRICTION ENZYME ECOKMRR"/>
    <property type="match status" value="1"/>
</dbReference>
<dbReference type="AlphaFoldDB" id="A0A371K5K3"/>
<dbReference type="EMBL" id="QTSU01000001">
    <property type="protein sequence ID" value="RDZ29140.1"/>
    <property type="molecule type" value="Genomic_DNA"/>
</dbReference>
<organism evidence="2 3">
    <name type="scientific">Lysobacter silvisoli</name>
    <dbReference type="NCBI Taxonomy" id="2293254"/>
    <lineage>
        <taxon>Bacteria</taxon>
        <taxon>Pseudomonadati</taxon>
        <taxon>Pseudomonadota</taxon>
        <taxon>Gammaproteobacteria</taxon>
        <taxon>Lysobacterales</taxon>
        <taxon>Lysobacteraceae</taxon>
        <taxon>Lysobacter</taxon>
    </lineage>
</organism>
<dbReference type="Pfam" id="PF04471">
    <property type="entry name" value="Mrr_cat"/>
    <property type="match status" value="1"/>
</dbReference>
<evidence type="ECO:0000313" key="3">
    <source>
        <dbReference type="Proteomes" id="UP000264492"/>
    </source>
</evidence>
<dbReference type="InterPro" id="IPR011335">
    <property type="entry name" value="Restrct_endonuc-II-like"/>
</dbReference>
<dbReference type="InterPro" id="IPR011856">
    <property type="entry name" value="tRNA_endonuc-like_dom_sf"/>
</dbReference>
<proteinExistence type="predicted"/>
<dbReference type="GO" id="GO:0043590">
    <property type="term" value="C:bacterial nucleoid"/>
    <property type="evidence" value="ECO:0007669"/>
    <property type="project" value="TreeGrafter"/>
</dbReference>
<dbReference type="SUPFAM" id="SSF52980">
    <property type="entry name" value="Restriction endonuclease-like"/>
    <property type="match status" value="1"/>
</dbReference>
<gene>
    <name evidence="2" type="ORF">DX914_08620</name>
</gene>
<evidence type="ECO:0000313" key="2">
    <source>
        <dbReference type="EMBL" id="RDZ29140.1"/>
    </source>
</evidence>
<sequence length="295" mass="33020">MADVTKARTGLLIRKLFEILQGQRDGMRAADALAALEKSVQLTAYEAGDYESGGRRFERIVRFATVSCVKAGWLVKHKGVWTVSDEGAAAFAQITDPEKFYRQAERLYWTWRKAQPAAAEDTPAEEAAETSAVITLEEAEEVAWKEIEQFLAGMPPYEFQELVGELLRAMGYHVAWIAPTGKDGGVDVIAYNDPLGTRPPRIKVQVKRNAHSPRIDVVGLRSFMAVLGEGDVGLFVAMSGFTRDAELEARQSHRRVTLLDTTKLVELWIEHYSKLEDAARRRLPLKPVWFLAAED</sequence>
<dbReference type="Gene3D" id="3.40.1350.10">
    <property type="match status" value="1"/>
</dbReference>
<feature type="domain" description="Restriction endonuclease type IV Mrr" evidence="1">
    <location>
        <begin position="152"/>
        <end position="267"/>
    </location>
</feature>
<comment type="caution">
    <text evidence="2">The sequence shown here is derived from an EMBL/GenBank/DDBJ whole genome shotgun (WGS) entry which is preliminary data.</text>
</comment>
<accession>A0A371K5K3</accession>
<protein>
    <submittedName>
        <fullName evidence="2">Mrr restriction system protein</fullName>
    </submittedName>
</protein>
<dbReference type="RefSeq" id="WP_115858575.1">
    <property type="nucleotide sequence ID" value="NZ_QTSU01000001.1"/>
</dbReference>
<dbReference type="InterPro" id="IPR007560">
    <property type="entry name" value="Restrct_endonuc_IV_Mrr"/>
</dbReference>
<keyword evidence="3" id="KW-1185">Reference proteome</keyword>
<dbReference type="OrthoDB" id="9781481at2"/>
<evidence type="ECO:0000259" key="1">
    <source>
        <dbReference type="Pfam" id="PF04471"/>
    </source>
</evidence>
<dbReference type="Proteomes" id="UP000264492">
    <property type="component" value="Unassembled WGS sequence"/>
</dbReference>